<keyword evidence="1" id="KW-0732">Signal</keyword>
<sequence>MITFLLLLLASLLKDGEFVSLDQCGVSVNCLKYPSDCTSFESCNAVALYSYNTVTGRLEVQITSTGKWVAFGQVLNTAPNKMTNLYGAYCIKGNDQVPKFGLFKSSDIGSANYISASSVASVTLVESAVNGTYFTCLYSRPLDVGAYADSLLPLNDTLYDGALAYGSSLSNDGLLAYHDNKITSQSVVNWTLNPQPSIIIASSSLFSISSYPVFNTDILNAMSSSNSFMYNMTSVSGMTNVSFATSVSIAQTSNSVANTPLNATFSISPSIQVNSSVFVTNSAFVNNNSNSNANALPKSSGLNCKASLLVSFASFFIVLFI</sequence>
<evidence type="ECO:0000256" key="1">
    <source>
        <dbReference type="SAM" id="SignalP"/>
    </source>
</evidence>
<dbReference type="GeneID" id="101235710"/>
<organism evidence="2 3">
    <name type="scientific">Hydra vulgaris</name>
    <name type="common">Hydra</name>
    <name type="synonym">Hydra attenuata</name>
    <dbReference type="NCBI Taxonomy" id="6087"/>
    <lineage>
        <taxon>Eukaryota</taxon>
        <taxon>Metazoa</taxon>
        <taxon>Cnidaria</taxon>
        <taxon>Hydrozoa</taxon>
        <taxon>Hydroidolina</taxon>
        <taxon>Anthoathecata</taxon>
        <taxon>Aplanulata</taxon>
        <taxon>Hydridae</taxon>
        <taxon>Hydra</taxon>
    </lineage>
</organism>
<feature type="signal peptide" evidence="1">
    <location>
        <begin position="1"/>
        <end position="18"/>
    </location>
</feature>
<dbReference type="RefSeq" id="XP_065657690.1">
    <property type="nucleotide sequence ID" value="XM_065801618.1"/>
</dbReference>
<evidence type="ECO:0000313" key="2">
    <source>
        <dbReference type="Proteomes" id="UP001652625"/>
    </source>
</evidence>
<gene>
    <name evidence="3" type="primary">LOC101235710</name>
</gene>
<keyword evidence="2" id="KW-1185">Reference proteome</keyword>
<reference evidence="3" key="1">
    <citation type="submission" date="2025-08" db="UniProtKB">
        <authorList>
            <consortium name="RefSeq"/>
        </authorList>
    </citation>
    <scope>IDENTIFICATION</scope>
</reference>
<name>A0ABM4C7U3_HYDVU</name>
<feature type="chain" id="PRO_5046020542" evidence="1">
    <location>
        <begin position="19"/>
        <end position="321"/>
    </location>
</feature>
<accession>A0ABM4C7U3</accession>
<proteinExistence type="predicted"/>
<protein>
    <submittedName>
        <fullName evidence="3">Uncharacterized protein LOC101235710 isoform X2</fullName>
    </submittedName>
</protein>
<evidence type="ECO:0000313" key="3">
    <source>
        <dbReference type="RefSeq" id="XP_065657690.1"/>
    </source>
</evidence>
<dbReference type="Proteomes" id="UP001652625">
    <property type="component" value="Chromosome 07"/>
</dbReference>